<reference evidence="2 3" key="1">
    <citation type="submission" date="2019-12" db="EMBL/GenBank/DDBJ databases">
        <title>Novel species isolated from a subtropical stream in China.</title>
        <authorList>
            <person name="Lu H."/>
        </authorList>
    </citation>
    <scope>NUCLEOTIDE SEQUENCE [LARGE SCALE GENOMIC DNA]</scope>
    <source>
        <strain evidence="2 3">FT55W</strain>
    </source>
</reference>
<gene>
    <name evidence="2" type="ORF">GTP45_02715</name>
</gene>
<dbReference type="Proteomes" id="UP000450012">
    <property type="component" value="Unassembled WGS sequence"/>
</dbReference>
<dbReference type="AlphaFoldDB" id="A0A7X4GLK1"/>
<dbReference type="RefSeq" id="WP_161012325.1">
    <property type="nucleotide sequence ID" value="NZ_WWCK01000001.1"/>
</dbReference>
<accession>A0A7X4GLK1</accession>
<evidence type="ECO:0008006" key="4">
    <source>
        <dbReference type="Google" id="ProtNLM"/>
    </source>
</evidence>
<name>A0A7X4GLK1_9BURK</name>
<evidence type="ECO:0000313" key="3">
    <source>
        <dbReference type="Proteomes" id="UP000450012"/>
    </source>
</evidence>
<evidence type="ECO:0000313" key="2">
    <source>
        <dbReference type="EMBL" id="MYM65745.1"/>
    </source>
</evidence>
<comment type="caution">
    <text evidence="2">The sequence shown here is derived from an EMBL/GenBank/DDBJ whole genome shotgun (WGS) entry which is preliminary data.</text>
</comment>
<organism evidence="2 3">
    <name type="scientific">Duganella rivi</name>
    <dbReference type="NCBI Taxonomy" id="2666083"/>
    <lineage>
        <taxon>Bacteria</taxon>
        <taxon>Pseudomonadati</taxon>
        <taxon>Pseudomonadota</taxon>
        <taxon>Betaproteobacteria</taxon>
        <taxon>Burkholderiales</taxon>
        <taxon>Oxalobacteraceae</taxon>
        <taxon>Telluria group</taxon>
        <taxon>Duganella</taxon>
    </lineage>
</organism>
<feature type="compositionally biased region" description="Basic and acidic residues" evidence="1">
    <location>
        <begin position="41"/>
        <end position="50"/>
    </location>
</feature>
<evidence type="ECO:0000256" key="1">
    <source>
        <dbReference type="SAM" id="MobiDB-lite"/>
    </source>
</evidence>
<sequence>MPKGASPKREREYKELEHKFKQEGRYEGREEEVAARIVNKQRTEHGETKAQHRSAKRTKH</sequence>
<keyword evidence="3" id="KW-1185">Reference proteome</keyword>
<proteinExistence type="predicted"/>
<feature type="compositionally biased region" description="Basic residues" evidence="1">
    <location>
        <begin position="51"/>
        <end position="60"/>
    </location>
</feature>
<dbReference type="EMBL" id="WWCK01000001">
    <property type="protein sequence ID" value="MYM65745.1"/>
    <property type="molecule type" value="Genomic_DNA"/>
</dbReference>
<feature type="region of interest" description="Disordered" evidence="1">
    <location>
        <begin position="38"/>
        <end position="60"/>
    </location>
</feature>
<protein>
    <recommendedName>
        <fullName evidence="4">Plasmid stabilization protein</fullName>
    </recommendedName>
</protein>